<dbReference type="Gene3D" id="3.40.50.2300">
    <property type="match status" value="2"/>
</dbReference>
<organism evidence="5 6">
    <name type="scientific">Rubinisphaera brasiliensis (strain ATCC 49424 / DSM 5305 / JCM 21570 / IAM 15109 / NBRC 103401 / IFAM 1448)</name>
    <name type="common">Planctomyces brasiliensis</name>
    <dbReference type="NCBI Taxonomy" id="756272"/>
    <lineage>
        <taxon>Bacteria</taxon>
        <taxon>Pseudomonadati</taxon>
        <taxon>Planctomycetota</taxon>
        <taxon>Planctomycetia</taxon>
        <taxon>Planctomycetales</taxon>
        <taxon>Planctomycetaceae</taxon>
        <taxon>Rubinisphaera</taxon>
    </lineage>
</organism>
<dbReference type="PROSITE" id="PS00041">
    <property type="entry name" value="HTH_ARAC_FAMILY_1"/>
    <property type="match status" value="1"/>
</dbReference>
<dbReference type="SUPFAM" id="SSF46689">
    <property type="entry name" value="Homeodomain-like"/>
    <property type="match status" value="2"/>
</dbReference>
<dbReference type="KEGG" id="pbs:Plabr_4263"/>
<dbReference type="OrthoDB" id="9795616at2"/>
<evidence type="ECO:0000256" key="1">
    <source>
        <dbReference type="ARBA" id="ARBA00023015"/>
    </source>
</evidence>
<dbReference type="GO" id="GO:0000976">
    <property type="term" value="F:transcription cis-regulatory region binding"/>
    <property type="evidence" value="ECO:0007669"/>
    <property type="project" value="TreeGrafter"/>
</dbReference>
<keyword evidence="2" id="KW-0238">DNA-binding</keyword>
<reference evidence="6" key="1">
    <citation type="submission" date="2011-02" db="EMBL/GenBank/DDBJ databases">
        <title>The complete genome of Planctomyces brasiliensis DSM 5305.</title>
        <authorList>
            <person name="Lucas S."/>
            <person name="Copeland A."/>
            <person name="Lapidus A."/>
            <person name="Bruce D."/>
            <person name="Goodwin L."/>
            <person name="Pitluck S."/>
            <person name="Kyrpides N."/>
            <person name="Mavromatis K."/>
            <person name="Pagani I."/>
            <person name="Ivanova N."/>
            <person name="Ovchinnikova G."/>
            <person name="Lu M."/>
            <person name="Detter J.C."/>
            <person name="Han C."/>
            <person name="Land M."/>
            <person name="Hauser L."/>
            <person name="Markowitz V."/>
            <person name="Cheng J.-F."/>
            <person name="Hugenholtz P."/>
            <person name="Woyke T."/>
            <person name="Wu D."/>
            <person name="Tindall B."/>
            <person name="Pomrenke H.G."/>
            <person name="Brambilla E."/>
            <person name="Klenk H.-P."/>
            <person name="Eisen J.A."/>
        </authorList>
    </citation>
    <scope>NUCLEOTIDE SEQUENCE [LARGE SCALE GENOMIC DNA]</scope>
    <source>
        <strain evidence="6">ATCC 49424 / DSM 5305 / JCM 21570 / IAM 15109 / NBRC 103401 / IFAM 1448</strain>
    </source>
</reference>
<dbReference type="GO" id="GO:0003700">
    <property type="term" value="F:DNA-binding transcription factor activity"/>
    <property type="evidence" value="ECO:0007669"/>
    <property type="project" value="InterPro"/>
</dbReference>
<dbReference type="InterPro" id="IPR028082">
    <property type="entry name" value="Peripla_BP_I"/>
</dbReference>
<feature type="domain" description="HTH araC/xylS-type" evidence="4">
    <location>
        <begin position="286"/>
        <end position="384"/>
    </location>
</feature>
<dbReference type="RefSeq" id="WP_013630541.1">
    <property type="nucleotide sequence ID" value="NC_015174.1"/>
</dbReference>
<evidence type="ECO:0000313" key="5">
    <source>
        <dbReference type="EMBL" id="ADY61836.1"/>
    </source>
</evidence>
<dbReference type="SUPFAM" id="SSF53822">
    <property type="entry name" value="Periplasmic binding protein-like I"/>
    <property type="match status" value="1"/>
</dbReference>
<evidence type="ECO:0000256" key="3">
    <source>
        <dbReference type="ARBA" id="ARBA00023163"/>
    </source>
</evidence>
<dbReference type="InterPro" id="IPR054031">
    <property type="entry name" value="XylR_PBP1"/>
</dbReference>
<keyword evidence="1" id="KW-0805">Transcription regulation</keyword>
<evidence type="ECO:0000259" key="4">
    <source>
        <dbReference type="PROSITE" id="PS01124"/>
    </source>
</evidence>
<dbReference type="PANTHER" id="PTHR30146">
    <property type="entry name" value="LACI-RELATED TRANSCRIPTIONAL REPRESSOR"/>
    <property type="match status" value="1"/>
</dbReference>
<dbReference type="Pfam" id="PF22177">
    <property type="entry name" value="PBP1_XylR"/>
    <property type="match status" value="1"/>
</dbReference>
<dbReference type="InterPro" id="IPR009057">
    <property type="entry name" value="Homeodomain-like_sf"/>
</dbReference>
<dbReference type="CDD" id="cd01543">
    <property type="entry name" value="PBP1_XylR"/>
    <property type="match status" value="1"/>
</dbReference>
<dbReference type="PROSITE" id="PS01124">
    <property type="entry name" value="HTH_ARAC_FAMILY_2"/>
    <property type="match status" value="1"/>
</dbReference>
<protein>
    <submittedName>
        <fullName evidence="5">Transcriptional regulator, AraC family</fullName>
    </submittedName>
</protein>
<dbReference type="InterPro" id="IPR046335">
    <property type="entry name" value="LacI/GalR-like_sensor"/>
</dbReference>
<dbReference type="Gene3D" id="1.10.10.60">
    <property type="entry name" value="Homeodomain-like"/>
    <property type="match status" value="1"/>
</dbReference>
<evidence type="ECO:0000313" key="6">
    <source>
        <dbReference type="Proteomes" id="UP000006860"/>
    </source>
</evidence>
<dbReference type="EMBL" id="CP002546">
    <property type="protein sequence ID" value="ADY61836.1"/>
    <property type="molecule type" value="Genomic_DNA"/>
</dbReference>
<keyword evidence="6" id="KW-1185">Reference proteome</keyword>
<dbReference type="STRING" id="756272.Plabr_4263"/>
<dbReference type="SMART" id="SM00342">
    <property type="entry name" value="HTH_ARAC"/>
    <property type="match status" value="1"/>
</dbReference>
<dbReference type="Proteomes" id="UP000006860">
    <property type="component" value="Chromosome"/>
</dbReference>
<sequence>MDAKQNSRSPARQIAVLVETDDLWGRNIVEGVCAFGNQNRWRLLIAPRDRHGRLRIPRIWEGEGVIASLRNRALQQHLKRFNLPIVDVSSTLPAEPWFGRVQTDDRERAAMAVEHLLGKGLRNFACYAPAIGRYSDARAQEFRLGIEAAGFACAMFDKPAEREADWLTDYERVQQWLGKLPKPVGVFAGDPHPARQLIEVCTMNEIRVPDDVSILAGDEDFLCNVVSPQISSIELASHQIGQTAAGLLHALMNGEPGSDQPVLIPPLRIRPRQSTDLLAIDDEELAAALRFIREHVSEGIDVADVARACHVSRRSLEQRFRKGLNRSPGEEIRRVRLENVRRLLLDTNRPIDMIARESGFAGAASLSQAFQKQFGMPPSALRRSNTME</sequence>
<dbReference type="HOGENOM" id="CLU_042405_0_0_0"/>
<gene>
    <name evidence="5" type="ordered locus">Plabr_4263</name>
</gene>
<name>F0SIY7_RUBBR</name>
<dbReference type="InterPro" id="IPR018060">
    <property type="entry name" value="HTH_AraC"/>
</dbReference>
<dbReference type="eggNOG" id="COG1609">
    <property type="taxonomic scope" value="Bacteria"/>
</dbReference>
<accession>F0SIY7</accession>
<dbReference type="eggNOG" id="COG4977">
    <property type="taxonomic scope" value="Bacteria"/>
</dbReference>
<proteinExistence type="predicted"/>
<dbReference type="Pfam" id="PF12833">
    <property type="entry name" value="HTH_18"/>
    <property type="match status" value="1"/>
</dbReference>
<dbReference type="AlphaFoldDB" id="F0SIY7"/>
<dbReference type="PANTHER" id="PTHR30146:SF24">
    <property type="entry name" value="XYLOSE OPERON REGULATORY PROTEIN"/>
    <property type="match status" value="1"/>
</dbReference>
<keyword evidence="3" id="KW-0804">Transcription</keyword>
<dbReference type="InterPro" id="IPR018062">
    <property type="entry name" value="HTH_AraC-typ_CS"/>
</dbReference>
<evidence type="ECO:0000256" key="2">
    <source>
        <dbReference type="ARBA" id="ARBA00023125"/>
    </source>
</evidence>
<dbReference type="Pfam" id="PF13377">
    <property type="entry name" value="Peripla_BP_3"/>
    <property type="match status" value="1"/>
</dbReference>